<keyword evidence="1" id="KW-0472">Membrane</keyword>
<name>A0A0M4LV53_BIFLI</name>
<evidence type="ECO:0000313" key="3">
    <source>
        <dbReference type="Proteomes" id="UP000067206"/>
    </source>
</evidence>
<proteinExistence type="predicted"/>
<feature type="transmembrane region" description="Helical" evidence="1">
    <location>
        <begin position="17"/>
        <end position="37"/>
    </location>
</feature>
<dbReference type="Proteomes" id="UP000067206">
    <property type="component" value="Chromosome"/>
</dbReference>
<keyword evidence="1" id="KW-0812">Transmembrane</keyword>
<organism evidence="2 3">
    <name type="scientific">Bifidobacterium longum subsp. infantis</name>
    <dbReference type="NCBI Taxonomy" id="1682"/>
    <lineage>
        <taxon>Bacteria</taxon>
        <taxon>Bacillati</taxon>
        <taxon>Actinomycetota</taxon>
        <taxon>Actinomycetes</taxon>
        <taxon>Bifidobacteriales</taxon>
        <taxon>Bifidobacteriaceae</taxon>
        <taxon>Bifidobacterium</taxon>
    </lineage>
</organism>
<evidence type="ECO:0000256" key="1">
    <source>
        <dbReference type="SAM" id="Phobius"/>
    </source>
</evidence>
<accession>A0A0M4LV53</accession>
<reference evidence="2 3" key="1">
    <citation type="submission" date="2014-12" db="EMBL/GenBank/DDBJ databases">
        <title>Complete genome sequence of Bifidobacterium longum subsp. infantis BT1.</title>
        <authorList>
            <person name="Kim J.F."/>
            <person name="Kwak M.-J."/>
        </authorList>
    </citation>
    <scope>NUCLEOTIDE SEQUENCE [LARGE SCALE GENOMIC DNA]</scope>
    <source>
        <strain evidence="2 3">BT1</strain>
    </source>
</reference>
<dbReference type="PATRIC" id="fig|1682.24.peg.1636"/>
<dbReference type="EMBL" id="CP010411">
    <property type="protein sequence ID" value="ALE09693.1"/>
    <property type="molecule type" value="Genomic_DNA"/>
</dbReference>
<dbReference type="AlphaFoldDB" id="A0A0M4LV53"/>
<gene>
    <name evidence="2" type="ORF">RY67_1681</name>
</gene>
<protein>
    <submittedName>
        <fullName evidence="2">Uncharacterized protein</fullName>
    </submittedName>
</protein>
<evidence type="ECO:0000313" key="2">
    <source>
        <dbReference type="EMBL" id="ALE09693.1"/>
    </source>
</evidence>
<keyword evidence="1" id="KW-1133">Transmembrane helix</keyword>
<sequence length="42" mass="4839">MASQSPRQYALSFRRRISVLCVIPDYALYIAIARLFALNPRP</sequence>